<keyword evidence="4" id="KW-0963">Cytoplasm</keyword>
<sequence>MSKLEYVDLSGLRIDGRRPNELRNVNAKLGVLTQPDGSAMFEIGITKVVCAVYGPRECTLRSKELHDRTYISVEVSQQPFASGEHKKRSRGDRQIGELTNMLKESVEALLLTSVYPRSQIDIVVEILQSDGGLKAACLNSITLALMDAGLPMKDFMVACTAGCIDGHVLVDTNYMEDSARGPELLVAYLPNQDKVVTCQLEPKLTMDQLGPVMECALAGCRQLYKALHATVLEHSCDLATNRGSVSA</sequence>
<accession>A0A7S1DRP4</accession>
<organism evidence="8">
    <name type="scientific">Hemiselmis andersenii</name>
    <name type="common">Cryptophyte alga</name>
    <dbReference type="NCBI Taxonomy" id="464988"/>
    <lineage>
        <taxon>Eukaryota</taxon>
        <taxon>Cryptophyceae</taxon>
        <taxon>Cryptomonadales</taxon>
        <taxon>Hemiselmidaceae</taxon>
        <taxon>Hemiselmis</taxon>
    </lineage>
</organism>
<dbReference type="InterPro" id="IPR027408">
    <property type="entry name" value="PNPase/RNase_PH_dom_sf"/>
</dbReference>
<dbReference type="EMBL" id="HBFX01016183">
    <property type="protein sequence ID" value="CAD8955210.1"/>
    <property type="molecule type" value="Transcribed_RNA"/>
</dbReference>
<proteinExistence type="inferred from homology"/>
<dbReference type="GO" id="GO:0000176">
    <property type="term" value="C:nuclear exosome (RNase complex)"/>
    <property type="evidence" value="ECO:0007669"/>
    <property type="project" value="TreeGrafter"/>
</dbReference>
<dbReference type="GO" id="GO:0000177">
    <property type="term" value="C:cytoplasmic exosome (RNase complex)"/>
    <property type="evidence" value="ECO:0007669"/>
    <property type="project" value="TreeGrafter"/>
</dbReference>
<dbReference type="FunFam" id="3.30.230.70:FF:000004">
    <property type="entry name" value="Exosome complex component Rrp41"/>
    <property type="match status" value="1"/>
</dbReference>
<name>A0A7S1DRP4_HEMAN</name>
<comment type="subcellular location">
    <subcellularLocation>
        <location evidence="1">Cytoplasm</location>
    </subcellularLocation>
    <subcellularLocation>
        <location evidence="2">Nucleus</location>
        <location evidence="2">Nucleolus</location>
    </subcellularLocation>
</comment>
<evidence type="ECO:0000256" key="3">
    <source>
        <dbReference type="ARBA" id="ARBA00006678"/>
    </source>
</evidence>
<dbReference type="GO" id="GO:0003723">
    <property type="term" value="F:RNA binding"/>
    <property type="evidence" value="ECO:0007669"/>
    <property type="project" value="TreeGrafter"/>
</dbReference>
<comment type="similarity">
    <text evidence="3">Belongs to the RNase PH family.</text>
</comment>
<gene>
    <name evidence="8" type="ORF">HAND00432_LOCUS9748</name>
</gene>
<dbReference type="InterPro" id="IPR001247">
    <property type="entry name" value="ExoRNase_PH_dom1"/>
</dbReference>
<dbReference type="InterPro" id="IPR020568">
    <property type="entry name" value="Ribosomal_Su5_D2-typ_SF"/>
</dbReference>
<dbReference type="Pfam" id="PF01138">
    <property type="entry name" value="RNase_PH"/>
    <property type="match status" value="1"/>
</dbReference>
<dbReference type="PANTHER" id="PTHR11953:SF0">
    <property type="entry name" value="EXOSOME COMPLEX COMPONENT RRP41"/>
    <property type="match status" value="1"/>
</dbReference>
<feature type="domain" description="Exoribonuclease phosphorolytic" evidence="6">
    <location>
        <begin position="21"/>
        <end position="151"/>
    </location>
</feature>
<feature type="domain" description="Exoribonuclease phosphorolytic" evidence="7">
    <location>
        <begin position="154"/>
        <end position="218"/>
    </location>
</feature>
<dbReference type="GO" id="GO:0071028">
    <property type="term" value="P:nuclear mRNA surveillance"/>
    <property type="evidence" value="ECO:0007669"/>
    <property type="project" value="TreeGrafter"/>
</dbReference>
<dbReference type="InterPro" id="IPR050080">
    <property type="entry name" value="RNase_PH"/>
</dbReference>
<evidence type="ECO:0000313" key="8">
    <source>
        <dbReference type="EMBL" id="CAD8955210.1"/>
    </source>
</evidence>
<keyword evidence="5" id="KW-0271">Exosome</keyword>
<dbReference type="InterPro" id="IPR036345">
    <property type="entry name" value="ExoRNase_PH_dom2_sf"/>
</dbReference>
<dbReference type="InterPro" id="IPR015847">
    <property type="entry name" value="ExoRNase_PH_dom2"/>
</dbReference>
<evidence type="ECO:0000256" key="5">
    <source>
        <dbReference type="ARBA" id="ARBA00022835"/>
    </source>
</evidence>
<dbReference type="GO" id="GO:0071051">
    <property type="term" value="P:poly(A)-dependent snoRNA 3'-end processing"/>
    <property type="evidence" value="ECO:0007669"/>
    <property type="project" value="TreeGrafter"/>
</dbReference>
<dbReference type="GO" id="GO:0034475">
    <property type="term" value="P:U4 snRNA 3'-end processing"/>
    <property type="evidence" value="ECO:0007669"/>
    <property type="project" value="TreeGrafter"/>
</dbReference>
<dbReference type="SUPFAM" id="SSF54211">
    <property type="entry name" value="Ribosomal protein S5 domain 2-like"/>
    <property type="match status" value="1"/>
</dbReference>
<dbReference type="GO" id="GO:0016075">
    <property type="term" value="P:rRNA catabolic process"/>
    <property type="evidence" value="ECO:0007669"/>
    <property type="project" value="TreeGrafter"/>
</dbReference>
<dbReference type="PANTHER" id="PTHR11953">
    <property type="entry name" value="EXOSOME COMPLEX COMPONENT"/>
    <property type="match status" value="1"/>
</dbReference>
<protein>
    <submittedName>
        <fullName evidence="8">Uncharacterized protein</fullName>
    </submittedName>
</protein>
<reference evidence="8" key="1">
    <citation type="submission" date="2021-01" db="EMBL/GenBank/DDBJ databases">
        <authorList>
            <person name="Corre E."/>
            <person name="Pelletier E."/>
            <person name="Niang G."/>
            <person name="Scheremetjew M."/>
            <person name="Finn R."/>
            <person name="Kale V."/>
            <person name="Holt S."/>
            <person name="Cochrane G."/>
            <person name="Meng A."/>
            <person name="Brown T."/>
            <person name="Cohen L."/>
        </authorList>
    </citation>
    <scope>NUCLEOTIDE SEQUENCE</scope>
    <source>
        <strain evidence="8">CCMP644</strain>
    </source>
</reference>
<dbReference type="Gene3D" id="3.30.230.70">
    <property type="entry name" value="GHMP Kinase, N-terminal domain"/>
    <property type="match status" value="1"/>
</dbReference>
<dbReference type="Pfam" id="PF03725">
    <property type="entry name" value="RNase_PH_C"/>
    <property type="match status" value="1"/>
</dbReference>
<evidence type="ECO:0000256" key="4">
    <source>
        <dbReference type="ARBA" id="ARBA00022490"/>
    </source>
</evidence>
<evidence type="ECO:0000256" key="2">
    <source>
        <dbReference type="ARBA" id="ARBA00004604"/>
    </source>
</evidence>
<evidence type="ECO:0000256" key="1">
    <source>
        <dbReference type="ARBA" id="ARBA00004496"/>
    </source>
</evidence>
<dbReference type="GO" id="GO:0005730">
    <property type="term" value="C:nucleolus"/>
    <property type="evidence" value="ECO:0007669"/>
    <property type="project" value="UniProtKB-SubCell"/>
</dbReference>
<evidence type="ECO:0000259" key="7">
    <source>
        <dbReference type="Pfam" id="PF03725"/>
    </source>
</evidence>
<dbReference type="CDD" id="cd11370">
    <property type="entry name" value="RNase_PH_RRP41"/>
    <property type="match status" value="1"/>
</dbReference>
<dbReference type="AlphaFoldDB" id="A0A7S1DRP4"/>
<dbReference type="SUPFAM" id="SSF55666">
    <property type="entry name" value="Ribonuclease PH domain 2-like"/>
    <property type="match status" value="1"/>
</dbReference>
<evidence type="ECO:0000259" key="6">
    <source>
        <dbReference type="Pfam" id="PF01138"/>
    </source>
</evidence>